<dbReference type="GO" id="GO:0006805">
    <property type="term" value="P:xenobiotic metabolic process"/>
    <property type="evidence" value="ECO:0007669"/>
    <property type="project" value="TreeGrafter"/>
</dbReference>
<comment type="similarity">
    <text evidence="1">Belongs to the cytochrome P450 family.</text>
</comment>
<comment type="caution">
    <text evidence="5">The sequence shown here is derived from an EMBL/GenBank/DDBJ whole genome shotgun (WGS) entry which is preliminary data.</text>
</comment>
<proteinExistence type="inferred from homology"/>
<dbReference type="PANTHER" id="PTHR24300">
    <property type="entry name" value="CYTOCHROME P450 508A4-RELATED"/>
    <property type="match status" value="1"/>
</dbReference>
<evidence type="ECO:0000256" key="2">
    <source>
        <dbReference type="ARBA" id="ARBA00022723"/>
    </source>
</evidence>
<evidence type="ECO:0008006" key="7">
    <source>
        <dbReference type="Google" id="ProtNLM"/>
    </source>
</evidence>
<evidence type="ECO:0000313" key="6">
    <source>
        <dbReference type="Proteomes" id="UP000230233"/>
    </source>
</evidence>
<dbReference type="InterPro" id="IPR001128">
    <property type="entry name" value="Cyt_P450"/>
</dbReference>
<sequence>MFLVLLFSTCLAIIIVRQYLKVRKLPPGPTSLPLIGNIHQLVYHTWRHKGIVEAFDYFRQTYGDVFTIWLGPIPHVSICDYETSQEVFVKNGNKYKDRFLPPLFEHISGNLGLVSANGENWAEMRRFALGAFRSMGVGRDLMEERIMVELDARCSEIDASSIDGTSVVHISSFFDITVGSVINSILVGKRYDEHNKQEFLDIKALFDANADLFTVFDLFVPVWFLKKFFPSRFERFVKGVENINNYVSREAMERYEKMRSGECPIDPEDPQSFVEAYLLKLEEEEKKLKEEPDRMYTMKCLRFVIGDLWLAGQDTTTTTSSDESYLSPT</sequence>
<dbReference type="STRING" id="1611254.A0A2G5TAC3"/>
<dbReference type="GO" id="GO:0005737">
    <property type="term" value="C:cytoplasm"/>
    <property type="evidence" value="ECO:0007669"/>
    <property type="project" value="TreeGrafter"/>
</dbReference>
<dbReference type="Gene3D" id="1.10.630.10">
    <property type="entry name" value="Cytochrome P450"/>
    <property type="match status" value="1"/>
</dbReference>
<keyword evidence="3" id="KW-0408">Iron</keyword>
<dbReference type="OrthoDB" id="1055148at2759"/>
<dbReference type="InterPro" id="IPR036396">
    <property type="entry name" value="Cyt_P450_sf"/>
</dbReference>
<dbReference type="SUPFAM" id="SSF48264">
    <property type="entry name" value="Cytochrome P450"/>
    <property type="match status" value="1"/>
</dbReference>
<dbReference type="InterPro" id="IPR002401">
    <property type="entry name" value="Cyt_P450_E_grp-I"/>
</dbReference>
<name>A0A2G5TAC3_9PELO</name>
<dbReference type="EMBL" id="PDUG01000005">
    <property type="protein sequence ID" value="PIC24232.1"/>
    <property type="molecule type" value="Genomic_DNA"/>
</dbReference>
<organism evidence="5 6">
    <name type="scientific">Caenorhabditis nigoni</name>
    <dbReference type="NCBI Taxonomy" id="1611254"/>
    <lineage>
        <taxon>Eukaryota</taxon>
        <taxon>Metazoa</taxon>
        <taxon>Ecdysozoa</taxon>
        <taxon>Nematoda</taxon>
        <taxon>Chromadorea</taxon>
        <taxon>Rhabditida</taxon>
        <taxon>Rhabditina</taxon>
        <taxon>Rhabditomorpha</taxon>
        <taxon>Rhabditoidea</taxon>
        <taxon>Rhabditidae</taxon>
        <taxon>Peloderinae</taxon>
        <taxon>Caenorhabditis</taxon>
    </lineage>
</organism>
<reference evidence="6" key="1">
    <citation type="submission" date="2017-10" db="EMBL/GenBank/DDBJ databases">
        <title>Rapid genome shrinkage in a self-fertile nematode reveals novel sperm competition proteins.</title>
        <authorList>
            <person name="Yin D."/>
            <person name="Schwarz E.M."/>
            <person name="Thomas C.G."/>
            <person name="Felde R.L."/>
            <person name="Korf I.F."/>
            <person name="Cutter A.D."/>
            <person name="Schartner C.M."/>
            <person name="Ralston E.J."/>
            <person name="Meyer B.J."/>
            <person name="Haag E.S."/>
        </authorList>
    </citation>
    <scope>NUCLEOTIDE SEQUENCE [LARGE SCALE GENOMIC DNA]</scope>
    <source>
        <strain evidence="6">JU1422</strain>
    </source>
</reference>
<evidence type="ECO:0000313" key="5">
    <source>
        <dbReference type="EMBL" id="PIC24232.1"/>
    </source>
</evidence>
<dbReference type="Proteomes" id="UP000230233">
    <property type="component" value="Chromosome V"/>
</dbReference>
<keyword evidence="6" id="KW-1185">Reference proteome</keyword>
<dbReference type="GO" id="GO:0006082">
    <property type="term" value="P:organic acid metabolic process"/>
    <property type="evidence" value="ECO:0007669"/>
    <property type="project" value="TreeGrafter"/>
</dbReference>
<dbReference type="GO" id="GO:0016712">
    <property type="term" value="F:oxidoreductase activity, acting on paired donors, with incorporation or reduction of molecular oxygen, reduced flavin or flavoprotein as one donor, and incorporation of one atom of oxygen"/>
    <property type="evidence" value="ECO:0007669"/>
    <property type="project" value="TreeGrafter"/>
</dbReference>
<dbReference type="GO" id="GO:0005506">
    <property type="term" value="F:iron ion binding"/>
    <property type="evidence" value="ECO:0007669"/>
    <property type="project" value="InterPro"/>
</dbReference>
<dbReference type="InterPro" id="IPR050182">
    <property type="entry name" value="Cytochrome_P450_fam2"/>
</dbReference>
<evidence type="ECO:0000256" key="4">
    <source>
        <dbReference type="ARBA" id="ARBA00023033"/>
    </source>
</evidence>
<gene>
    <name evidence="5" type="primary">Cnig_chr_V.g17644</name>
    <name evidence="5" type="ORF">B9Z55_017644</name>
</gene>
<dbReference type="AlphaFoldDB" id="A0A2G5TAC3"/>
<dbReference type="GO" id="GO:0020037">
    <property type="term" value="F:heme binding"/>
    <property type="evidence" value="ECO:0007669"/>
    <property type="project" value="InterPro"/>
</dbReference>
<dbReference type="PANTHER" id="PTHR24300:SF81">
    <property type="entry name" value="CYTOCHROME P450 FAMILY"/>
    <property type="match status" value="1"/>
</dbReference>
<keyword evidence="2" id="KW-0479">Metal-binding</keyword>
<protein>
    <recommendedName>
        <fullName evidence="7">Cytochrome P450</fullName>
    </recommendedName>
</protein>
<evidence type="ECO:0000256" key="1">
    <source>
        <dbReference type="ARBA" id="ARBA00010617"/>
    </source>
</evidence>
<keyword evidence="4" id="KW-0560">Oxidoreductase</keyword>
<keyword evidence="4" id="KW-0503">Monooxygenase</keyword>
<accession>A0A2G5TAC3</accession>
<evidence type="ECO:0000256" key="3">
    <source>
        <dbReference type="ARBA" id="ARBA00023004"/>
    </source>
</evidence>
<dbReference type="PRINTS" id="PR00463">
    <property type="entry name" value="EP450I"/>
</dbReference>
<dbReference type="Pfam" id="PF00067">
    <property type="entry name" value="p450"/>
    <property type="match status" value="1"/>
</dbReference>